<sequence length="150" mass="16970">MGTEQSIGEKSEYLDPEKESLLSFYKQSHDIKKGKEKINNHIRSITQLEMKKSTSLSPKARRSHLNNSDQLADSSKLAQRNTIGHLDLAEDIEVPKLFNPFNKPMAGDREGGQRTLGNRTQAFRSSQSESDGKMKRIKIQRVTSNNDVLI</sequence>
<name>A0A7S3CUS4_9SPIT</name>
<feature type="compositionally biased region" description="Polar residues" evidence="1">
    <location>
        <begin position="44"/>
        <end position="57"/>
    </location>
</feature>
<organism evidence="2">
    <name type="scientific">Strombidium rassoulzadegani</name>
    <dbReference type="NCBI Taxonomy" id="1082188"/>
    <lineage>
        <taxon>Eukaryota</taxon>
        <taxon>Sar</taxon>
        <taxon>Alveolata</taxon>
        <taxon>Ciliophora</taxon>
        <taxon>Intramacronucleata</taxon>
        <taxon>Spirotrichea</taxon>
        <taxon>Oligotrichia</taxon>
        <taxon>Strombidiidae</taxon>
        <taxon>Strombidium</taxon>
    </lineage>
</organism>
<feature type="compositionally biased region" description="Polar residues" evidence="1">
    <location>
        <begin position="115"/>
        <end position="129"/>
    </location>
</feature>
<evidence type="ECO:0000313" key="2">
    <source>
        <dbReference type="EMBL" id="CAE0237723.1"/>
    </source>
</evidence>
<feature type="region of interest" description="Disordered" evidence="1">
    <location>
        <begin position="44"/>
        <end position="76"/>
    </location>
</feature>
<dbReference type="EMBL" id="HBIA01019212">
    <property type="protein sequence ID" value="CAE0237723.1"/>
    <property type="molecule type" value="Transcribed_RNA"/>
</dbReference>
<evidence type="ECO:0000256" key="1">
    <source>
        <dbReference type="SAM" id="MobiDB-lite"/>
    </source>
</evidence>
<protein>
    <submittedName>
        <fullName evidence="2">Uncharacterized protein</fullName>
    </submittedName>
</protein>
<proteinExistence type="predicted"/>
<feature type="region of interest" description="Disordered" evidence="1">
    <location>
        <begin position="100"/>
        <end position="135"/>
    </location>
</feature>
<gene>
    <name evidence="2" type="ORF">SRAS04492_LOCUS9532</name>
</gene>
<feature type="compositionally biased region" description="Polar residues" evidence="1">
    <location>
        <begin position="65"/>
        <end position="76"/>
    </location>
</feature>
<reference evidence="2" key="1">
    <citation type="submission" date="2021-01" db="EMBL/GenBank/DDBJ databases">
        <authorList>
            <person name="Corre E."/>
            <person name="Pelletier E."/>
            <person name="Niang G."/>
            <person name="Scheremetjew M."/>
            <person name="Finn R."/>
            <person name="Kale V."/>
            <person name="Holt S."/>
            <person name="Cochrane G."/>
            <person name="Meng A."/>
            <person name="Brown T."/>
            <person name="Cohen L."/>
        </authorList>
    </citation>
    <scope>NUCLEOTIDE SEQUENCE</scope>
    <source>
        <strain evidence="2">Ras09</strain>
    </source>
</reference>
<dbReference type="AlphaFoldDB" id="A0A7S3CUS4"/>
<accession>A0A7S3CUS4</accession>